<dbReference type="PANTHER" id="PTHR41694">
    <property type="entry name" value="ENDOGENOUS RETROVIRUS GROUP K MEMBER POL PROTEIN"/>
    <property type="match status" value="1"/>
</dbReference>
<protein>
    <submittedName>
        <fullName evidence="8">POK6 protein</fullName>
    </submittedName>
</protein>
<dbReference type="EMBL" id="VZSX01000151">
    <property type="protein sequence ID" value="NXA40956.1"/>
    <property type="molecule type" value="Genomic_DNA"/>
</dbReference>
<dbReference type="GO" id="GO:0016787">
    <property type="term" value="F:hydrolase activity"/>
    <property type="evidence" value="ECO:0007669"/>
    <property type="project" value="UniProtKB-KW"/>
</dbReference>
<evidence type="ECO:0000256" key="4">
    <source>
        <dbReference type="ARBA" id="ARBA00022759"/>
    </source>
</evidence>
<keyword evidence="6" id="KW-0695">RNA-directed DNA polymerase</keyword>
<gene>
    <name evidence="8" type="primary">Ervk6_0</name>
    <name evidence="8" type="ORF">EUDELE_R14892</name>
</gene>
<dbReference type="SUPFAM" id="SSF56672">
    <property type="entry name" value="DNA/RNA polymerases"/>
    <property type="match status" value="1"/>
</dbReference>
<feature type="non-terminal residue" evidence="8">
    <location>
        <position position="1"/>
    </location>
</feature>
<evidence type="ECO:0000313" key="9">
    <source>
        <dbReference type="Proteomes" id="UP000533954"/>
    </source>
</evidence>
<feature type="domain" description="Reverse transcriptase thumb" evidence="7">
    <location>
        <begin position="24"/>
        <end position="55"/>
    </location>
</feature>
<dbReference type="GO" id="GO:0004519">
    <property type="term" value="F:endonuclease activity"/>
    <property type="evidence" value="ECO:0007669"/>
    <property type="project" value="UniProtKB-KW"/>
</dbReference>
<dbReference type="GO" id="GO:0035613">
    <property type="term" value="F:RNA stem-loop binding"/>
    <property type="evidence" value="ECO:0007669"/>
    <property type="project" value="TreeGrafter"/>
</dbReference>
<evidence type="ECO:0000256" key="5">
    <source>
        <dbReference type="ARBA" id="ARBA00022801"/>
    </source>
</evidence>
<dbReference type="InterPro" id="IPR010661">
    <property type="entry name" value="RVT_thumb"/>
</dbReference>
<dbReference type="PANTHER" id="PTHR41694:SF3">
    <property type="entry name" value="RNA-DIRECTED DNA POLYMERASE-RELATED"/>
    <property type="match status" value="1"/>
</dbReference>
<keyword evidence="5" id="KW-0378">Hydrolase</keyword>
<keyword evidence="4" id="KW-0255">Endonuclease</keyword>
<dbReference type="InterPro" id="IPR043128">
    <property type="entry name" value="Rev_trsase/Diguanyl_cyclase"/>
</dbReference>
<evidence type="ECO:0000256" key="2">
    <source>
        <dbReference type="ARBA" id="ARBA00022695"/>
    </source>
</evidence>
<dbReference type="AlphaFoldDB" id="A0A7K7VK31"/>
<evidence type="ECO:0000259" key="7">
    <source>
        <dbReference type="Pfam" id="PF06817"/>
    </source>
</evidence>
<evidence type="ECO:0000256" key="1">
    <source>
        <dbReference type="ARBA" id="ARBA00022679"/>
    </source>
</evidence>
<reference evidence="8 9" key="1">
    <citation type="submission" date="2019-09" db="EMBL/GenBank/DDBJ databases">
        <title>Bird 10,000 Genomes (B10K) Project - Family phase.</title>
        <authorList>
            <person name="Zhang G."/>
        </authorList>
    </citation>
    <scope>NUCLEOTIDE SEQUENCE [LARGE SCALE GENOMIC DNA]</scope>
    <source>
        <strain evidence="8">B10K-LSUMZ-16893</strain>
    </source>
</reference>
<proteinExistence type="predicted"/>
<keyword evidence="9" id="KW-1185">Reference proteome</keyword>
<comment type="caution">
    <text evidence="8">The sequence shown here is derived from an EMBL/GenBank/DDBJ whole genome shotgun (WGS) entry which is preliminary data.</text>
</comment>
<keyword evidence="2" id="KW-0548">Nucleotidyltransferase</keyword>
<dbReference type="GO" id="GO:0003964">
    <property type="term" value="F:RNA-directed DNA polymerase activity"/>
    <property type="evidence" value="ECO:0007669"/>
    <property type="project" value="UniProtKB-KW"/>
</dbReference>
<keyword evidence="1" id="KW-0808">Transferase</keyword>
<dbReference type="Pfam" id="PF06817">
    <property type="entry name" value="RVT_thumb"/>
    <property type="match status" value="1"/>
</dbReference>
<evidence type="ECO:0000313" key="8">
    <source>
        <dbReference type="EMBL" id="NXA40956.1"/>
    </source>
</evidence>
<evidence type="ECO:0000256" key="3">
    <source>
        <dbReference type="ARBA" id="ARBA00022722"/>
    </source>
</evidence>
<feature type="non-terminal residue" evidence="8">
    <location>
        <position position="55"/>
    </location>
</feature>
<sequence length="55" mass="6446">PYNYLGWQIDDYTIKPKKLILLSPLKTLNDIQKFMGELQWIRPITGLTDEELAPL</sequence>
<dbReference type="Proteomes" id="UP000533954">
    <property type="component" value="Unassembled WGS sequence"/>
</dbReference>
<accession>A0A7K7VK31</accession>
<evidence type="ECO:0000256" key="6">
    <source>
        <dbReference type="ARBA" id="ARBA00022918"/>
    </source>
</evidence>
<keyword evidence="3" id="KW-0540">Nuclease</keyword>
<organism evidence="8 9">
    <name type="scientific">Eudromia elegans</name>
    <name type="common">Elegant crested-tinamou</name>
    <dbReference type="NCBI Taxonomy" id="8805"/>
    <lineage>
        <taxon>Eukaryota</taxon>
        <taxon>Metazoa</taxon>
        <taxon>Chordata</taxon>
        <taxon>Craniata</taxon>
        <taxon>Vertebrata</taxon>
        <taxon>Euteleostomi</taxon>
        <taxon>Archelosauria</taxon>
        <taxon>Archosauria</taxon>
        <taxon>Dinosauria</taxon>
        <taxon>Saurischia</taxon>
        <taxon>Theropoda</taxon>
        <taxon>Coelurosauria</taxon>
        <taxon>Aves</taxon>
        <taxon>Palaeognathae</taxon>
        <taxon>Tinamiformes</taxon>
        <taxon>Tinamidae</taxon>
        <taxon>Eudromia</taxon>
    </lineage>
</organism>
<dbReference type="Gene3D" id="3.30.70.270">
    <property type="match status" value="1"/>
</dbReference>
<dbReference type="InterPro" id="IPR043502">
    <property type="entry name" value="DNA/RNA_pol_sf"/>
</dbReference>
<name>A0A7K7VK31_EUDEL</name>